<reference evidence="1" key="2">
    <citation type="journal article" date="2014" name="ISME J.">
        <title>Microbial stratification in low pH oxic and suboxic macroscopic growths along an acid mine drainage.</title>
        <authorList>
            <person name="Mendez-Garcia C."/>
            <person name="Mesa V."/>
            <person name="Sprenger R.R."/>
            <person name="Richter M."/>
            <person name="Diez M.S."/>
            <person name="Solano J."/>
            <person name="Bargiela R."/>
            <person name="Golyshina O.V."/>
            <person name="Manteca A."/>
            <person name="Ramos J.L."/>
            <person name="Gallego J.R."/>
            <person name="Llorente I."/>
            <person name="Martins Dos Santos V.A."/>
            <person name="Jensen O.N."/>
            <person name="Pelaez A.I."/>
            <person name="Sanchez J."/>
            <person name="Ferrer M."/>
        </authorList>
    </citation>
    <scope>NUCLEOTIDE SEQUENCE</scope>
</reference>
<organism evidence="1">
    <name type="scientific">mine drainage metagenome</name>
    <dbReference type="NCBI Taxonomy" id="410659"/>
    <lineage>
        <taxon>unclassified sequences</taxon>
        <taxon>metagenomes</taxon>
        <taxon>ecological metagenomes</taxon>
    </lineage>
</organism>
<dbReference type="EMBL" id="AUZZ01000035">
    <property type="protein sequence ID" value="EQD69517.1"/>
    <property type="molecule type" value="Genomic_DNA"/>
</dbReference>
<keyword evidence="1" id="KW-0378">Hydrolase</keyword>
<name>T1BIM1_9ZZZZ</name>
<reference evidence="1" key="1">
    <citation type="submission" date="2013-08" db="EMBL/GenBank/DDBJ databases">
        <authorList>
            <person name="Mendez C."/>
            <person name="Richter M."/>
            <person name="Ferrer M."/>
            <person name="Sanchez J."/>
        </authorList>
    </citation>
    <scope>NUCLEOTIDE SEQUENCE</scope>
</reference>
<accession>T1BIM1</accession>
<sequence>MTRKPLTIRDRIAERIRRTRKTDVFLREDFAAFGAYDVVGRELRKLVGEGLLVQVGYGLYARAKPSVLSGKPIPVTPLIDIGYQALRRLGYSPQPSRAALDYIERRTTQVPAGDRIAVPGARVKRKIVFGPRVIEYT</sequence>
<dbReference type="Pfam" id="PF19570">
    <property type="entry name" value="DUF6088"/>
    <property type="match status" value="1"/>
</dbReference>
<dbReference type="InterPro" id="IPR045738">
    <property type="entry name" value="DUF6088"/>
</dbReference>
<dbReference type="AlphaFoldDB" id="T1BIM1"/>
<proteinExistence type="predicted"/>
<protein>
    <submittedName>
        <fullName evidence="1">S-adenosylhomocysteine hydrolase</fullName>
    </submittedName>
</protein>
<dbReference type="GO" id="GO:0016787">
    <property type="term" value="F:hydrolase activity"/>
    <property type="evidence" value="ECO:0007669"/>
    <property type="project" value="UniProtKB-KW"/>
</dbReference>
<gene>
    <name evidence="1" type="ORF">B2A_00043</name>
</gene>
<evidence type="ECO:0000313" key="1">
    <source>
        <dbReference type="EMBL" id="EQD69517.1"/>
    </source>
</evidence>
<comment type="caution">
    <text evidence="1">The sequence shown here is derived from an EMBL/GenBank/DDBJ whole genome shotgun (WGS) entry which is preliminary data.</text>
</comment>